<dbReference type="RefSeq" id="WP_399649241.1">
    <property type="nucleotide sequence ID" value="NZ_JBITYG010000004.1"/>
</dbReference>
<accession>A0ABW8C6N0</accession>
<keyword evidence="4" id="KW-1185">Reference proteome</keyword>
<evidence type="ECO:0000256" key="1">
    <source>
        <dbReference type="SAM" id="Coils"/>
    </source>
</evidence>
<evidence type="ECO:0000313" key="3">
    <source>
        <dbReference type="EMBL" id="MFI9102080.1"/>
    </source>
</evidence>
<feature type="compositionally biased region" description="Polar residues" evidence="2">
    <location>
        <begin position="59"/>
        <end position="73"/>
    </location>
</feature>
<feature type="compositionally biased region" description="Low complexity" evidence="2">
    <location>
        <begin position="120"/>
        <end position="190"/>
    </location>
</feature>
<reference evidence="3 4" key="1">
    <citation type="submission" date="2024-10" db="EMBL/GenBank/DDBJ databases">
        <title>The Natural Products Discovery Center: Release of the First 8490 Sequenced Strains for Exploring Actinobacteria Biosynthetic Diversity.</title>
        <authorList>
            <person name="Kalkreuter E."/>
            <person name="Kautsar S.A."/>
            <person name="Yang D."/>
            <person name="Bader C.D."/>
            <person name="Teijaro C.N."/>
            <person name="Fluegel L."/>
            <person name="Davis C.M."/>
            <person name="Simpson J.R."/>
            <person name="Lauterbach L."/>
            <person name="Steele A.D."/>
            <person name="Gui C."/>
            <person name="Meng S."/>
            <person name="Li G."/>
            <person name="Viehrig K."/>
            <person name="Ye F."/>
            <person name="Su P."/>
            <person name="Kiefer A.F."/>
            <person name="Nichols A."/>
            <person name="Cepeda A.J."/>
            <person name="Yan W."/>
            <person name="Fan B."/>
            <person name="Jiang Y."/>
            <person name="Adhikari A."/>
            <person name="Zheng C.-J."/>
            <person name="Schuster L."/>
            <person name="Cowan T.M."/>
            <person name="Smanski M.J."/>
            <person name="Chevrette M.G."/>
            <person name="De Carvalho L.P.S."/>
            <person name="Shen B."/>
        </authorList>
    </citation>
    <scope>NUCLEOTIDE SEQUENCE [LARGE SCALE GENOMIC DNA]</scope>
    <source>
        <strain evidence="3 4">NPDC053399</strain>
    </source>
</reference>
<organism evidence="3 4">
    <name type="scientific">Streptomyces fildesensis</name>
    <dbReference type="NCBI Taxonomy" id="375757"/>
    <lineage>
        <taxon>Bacteria</taxon>
        <taxon>Bacillati</taxon>
        <taxon>Actinomycetota</taxon>
        <taxon>Actinomycetes</taxon>
        <taxon>Kitasatosporales</taxon>
        <taxon>Streptomycetaceae</taxon>
        <taxon>Streptomyces</taxon>
    </lineage>
</organism>
<evidence type="ECO:0000256" key="2">
    <source>
        <dbReference type="SAM" id="MobiDB-lite"/>
    </source>
</evidence>
<dbReference type="EMBL" id="JBITYG010000004">
    <property type="protein sequence ID" value="MFI9102080.1"/>
    <property type="molecule type" value="Genomic_DNA"/>
</dbReference>
<evidence type="ECO:0000313" key="4">
    <source>
        <dbReference type="Proteomes" id="UP001614394"/>
    </source>
</evidence>
<protein>
    <recommendedName>
        <fullName evidence="5">Regulatory protein</fullName>
    </recommendedName>
</protein>
<name>A0ABW8C6N0_9ACTN</name>
<sequence length="280" mass="29112">MSDVMSKSQSLQGEYEARVAADLRQNEGDRDRVLAQIDVLQKELEVLVQDREMLLSMQSAVGATKQHSASEQGEPQKSEPEAHVAPHTKSAKVPGARRRTARKSVPTQGRAGRGRKTDAKSAVADAAHATKAAPAKTATAKATPAKTATAKPAKAAATKAATAKSTTAKPAKTATAKTAAPKAADTKTAAPKADKLVKVVENYLVKQGGPASAAEVATAISTPERAVTIMSVRTALEGLVRKSAALRSKQSRSVYYESVPAGTTVTAAVEAPQQSEPVTQ</sequence>
<feature type="compositionally biased region" description="Basic and acidic residues" evidence="2">
    <location>
        <begin position="74"/>
        <end position="84"/>
    </location>
</feature>
<comment type="caution">
    <text evidence="3">The sequence shown here is derived from an EMBL/GenBank/DDBJ whole genome shotgun (WGS) entry which is preliminary data.</text>
</comment>
<feature type="coiled-coil region" evidence="1">
    <location>
        <begin position="23"/>
        <end position="50"/>
    </location>
</feature>
<dbReference type="Proteomes" id="UP001614394">
    <property type="component" value="Unassembled WGS sequence"/>
</dbReference>
<feature type="region of interest" description="Disordered" evidence="2">
    <location>
        <begin position="59"/>
        <end position="190"/>
    </location>
</feature>
<evidence type="ECO:0008006" key="5">
    <source>
        <dbReference type="Google" id="ProtNLM"/>
    </source>
</evidence>
<proteinExistence type="predicted"/>
<gene>
    <name evidence="3" type="ORF">ACIGXA_16305</name>
</gene>
<keyword evidence="1" id="KW-0175">Coiled coil</keyword>